<dbReference type="EMBL" id="MCFE01000244">
    <property type="protein sequence ID" value="ORX93196.1"/>
    <property type="molecule type" value="Genomic_DNA"/>
</dbReference>
<gene>
    <name evidence="1" type="ORF">K493DRAFT_353650</name>
</gene>
<dbReference type="STRING" id="1314790.A0A1Y1Y664"/>
<evidence type="ECO:0000313" key="2">
    <source>
        <dbReference type="Proteomes" id="UP000193498"/>
    </source>
</evidence>
<dbReference type="Proteomes" id="UP000193498">
    <property type="component" value="Unassembled WGS sequence"/>
</dbReference>
<sequence length="595" mass="69221">MFRRLFEACLLKHMNTLELSRFHPLQAGFRKGYSTITHSAYDRVIIPKLLHKLQLLGASMQLLKLIYSLFTNCYSTVNSGAHLKKRIILARQALHKLLAVTPPTTSAPSCLLLLKQFVFPVLEFGLPLLSLTSRDCTKLDKFAVWCITSLVPHLPECPYRHAILGAFGFMPYKIRLLYLRTRLYLRLHNCNNPLIKAWKRTHHTTPGSCWRTILGDPEVKKFAEFILQSEKPKLAYLKYLTDLWQQYLQQHTPFMMNINPYHIPLINVVHKSFLPLLLPPFPLNSVLSTEELSSLLINLPTNSPQLHTLVSKLQQLLYLRTRLYLRLHNCNNPLIKAWKRTHHTTPGSCWRTILGDPEVKKFAEFILQSEKPKLAYLKYLTDLWQQYLQQHTPFMMNINPYHIPLINVVHKSFLPLLLPPFPLNSVLSTEELSSLLINLPTNSPQLHTLVSKLQQLLYLRTRLYLRLHHCNNPLIKAWKRTHHTTHGSCWRTILGDPEVKKFAEFILQSEKPKLAYLKYLTDLWQQYLQQHTPYMMNINPYHIPLINVVHKSFLPLLLPPFPLNSVLSTEELSSLLINLPTKSPQLHTLVSKLQQ</sequence>
<comment type="caution">
    <text evidence="1">The sequence shown here is derived from an EMBL/GenBank/DDBJ whole genome shotgun (WGS) entry which is preliminary data.</text>
</comment>
<organism evidence="1 2">
    <name type="scientific">Basidiobolus meristosporus CBS 931.73</name>
    <dbReference type="NCBI Taxonomy" id="1314790"/>
    <lineage>
        <taxon>Eukaryota</taxon>
        <taxon>Fungi</taxon>
        <taxon>Fungi incertae sedis</taxon>
        <taxon>Zoopagomycota</taxon>
        <taxon>Entomophthoromycotina</taxon>
        <taxon>Basidiobolomycetes</taxon>
        <taxon>Basidiobolales</taxon>
        <taxon>Basidiobolaceae</taxon>
        <taxon>Basidiobolus</taxon>
    </lineage>
</organism>
<proteinExistence type="predicted"/>
<dbReference type="AlphaFoldDB" id="A0A1Y1Y664"/>
<accession>A0A1Y1Y664</accession>
<dbReference type="InParanoid" id="A0A1Y1Y664"/>
<name>A0A1Y1Y664_9FUNG</name>
<reference evidence="1 2" key="1">
    <citation type="submission" date="2016-07" db="EMBL/GenBank/DDBJ databases">
        <title>Pervasive Adenine N6-methylation of Active Genes in Fungi.</title>
        <authorList>
            <consortium name="DOE Joint Genome Institute"/>
            <person name="Mondo S.J."/>
            <person name="Dannebaum R.O."/>
            <person name="Kuo R.C."/>
            <person name="Labutti K."/>
            <person name="Haridas S."/>
            <person name="Kuo A."/>
            <person name="Salamov A."/>
            <person name="Ahrendt S.R."/>
            <person name="Lipzen A."/>
            <person name="Sullivan W."/>
            <person name="Andreopoulos W.B."/>
            <person name="Clum A."/>
            <person name="Lindquist E."/>
            <person name="Daum C."/>
            <person name="Ramamoorthy G.K."/>
            <person name="Gryganskyi A."/>
            <person name="Culley D."/>
            <person name="Magnuson J.K."/>
            <person name="James T.Y."/>
            <person name="O'Malley M.A."/>
            <person name="Stajich J.E."/>
            <person name="Spatafora J.W."/>
            <person name="Visel A."/>
            <person name="Grigoriev I.V."/>
        </authorList>
    </citation>
    <scope>NUCLEOTIDE SEQUENCE [LARGE SCALE GENOMIC DNA]</scope>
    <source>
        <strain evidence="1 2">CBS 931.73</strain>
    </source>
</reference>
<dbReference type="OrthoDB" id="5568880at2759"/>
<protein>
    <submittedName>
        <fullName evidence="1">Uncharacterized protein</fullName>
    </submittedName>
</protein>
<evidence type="ECO:0000313" key="1">
    <source>
        <dbReference type="EMBL" id="ORX93196.1"/>
    </source>
</evidence>
<keyword evidence="2" id="KW-1185">Reference proteome</keyword>